<dbReference type="SUPFAM" id="SSF56672">
    <property type="entry name" value="DNA/RNA polymerases"/>
    <property type="match status" value="1"/>
</dbReference>
<evidence type="ECO:0000313" key="3">
    <source>
        <dbReference type="Proteomes" id="UP001234989"/>
    </source>
</evidence>
<dbReference type="InterPro" id="IPR043502">
    <property type="entry name" value="DNA/RNA_pol_sf"/>
</dbReference>
<proteinExistence type="predicted"/>
<evidence type="ECO:0000256" key="1">
    <source>
        <dbReference type="SAM" id="MobiDB-lite"/>
    </source>
</evidence>
<reference evidence="2" key="1">
    <citation type="submission" date="2023-08" db="EMBL/GenBank/DDBJ databases">
        <title>A de novo genome assembly of Solanum verrucosum Schlechtendal, a Mexican diploid species geographically isolated from the other diploid A-genome species in potato relatives.</title>
        <authorList>
            <person name="Hosaka K."/>
        </authorList>
    </citation>
    <scope>NUCLEOTIDE SEQUENCE</scope>
    <source>
        <tissue evidence="2">Young leaves</tissue>
    </source>
</reference>
<dbReference type="InterPro" id="IPR043128">
    <property type="entry name" value="Rev_trsase/Diguanyl_cyclase"/>
</dbReference>
<feature type="region of interest" description="Disordered" evidence="1">
    <location>
        <begin position="90"/>
        <end position="143"/>
    </location>
</feature>
<gene>
    <name evidence="2" type="ORF">MTR67_044616</name>
</gene>
<sequence length="143" mass="16317">MDRQVNSRCQERLPKITDLEDAESQGGIAFLGHIVPNEGILVDSQKIEAVKNWPKPTSLNDIRSFLVLSNNYRSLLNYYCLSMKSLNEKRWKSGKDPRYPNKNEILRKQGGSPKLTRTASGFNEAPVDDPDVMYPHHETMQAK</sequence>
<organism evidence="2 3">
    <name type="scientific">Solanum verrucosum</name>
    <dbReference type="NCBI Taxonomy" id="315347"/>
    <lineage>
        <taxon>Eukaryota</taxon>
        <taxon>Viridiplantae</taxon>
        <taxon>Streptophyta</taxon>
        <taxon>Embryophyta</taxon>
        <taxon>Tracheophyta</taxon>
        <taxon>Spermatophyta</taxon>
        <taxon>Magnoliopsida</taxon>
        <taxon>eudicotyledons</taxon>
        <taxon>Gunneridae</taxon>
        <taxon>Pentapetalae</taxon>
        <taxon>asterids</taxon>
        <taxon>lamiids</taxon>
        <taxon>Solanales</taxon>
        <taxon>Solanaceae</taxon>
        <taxon>Solanoideae</taxon>
        <taxon>Solaneae</taxon>
        <taxon>Solanum</taxon>
    </lineage>
</organism>
<name>A0AAF0UTQ3_SOLVR</name>
<protein>
    <submittedName>
        <fullName evidence="2">Uncharacterized protein</fullName>
    </submittedName>
</protein>
<feature type="compositionally biased region" description="Basic and acidic residues" evidence="1">
    <location>
        <begin position="134"/>
        <end position="143"/>
    </location>
</feature>
<dbReference type="EMBL" id="CP133621">
    <property type="protein sequence ID" value="WMV51231.1"/>
    <property type="molecule type" value="Genomic_DNA"/>
</dbReference>
<accession>A0AAF0UTQ3</accession>
<dbReference type="Proteomes" id="UP001234989">
    <property type="component" value="Chromosome 10"/>
</dbReference>
<keyword evidence="3" id="KW-1185">Reference proteome</keyword>
<dbReference type="Gene3D" id="3.30.70.270">
    <property type="match status" value="1"/>
</dbReference>
<evidence type="ECO:0000313" key="2">
    <source>
        <dbReference type="EMBL" id="WMV51231.1"/>
    </source>
</evidence>
<feature type="compositionally biased region" description="Basic and acidic residues" evidence="1">
    <location>
        <begin position="90"/>
        <end position="107"/>
    </location>
</feature>
<dbReference type="AlphaFoldDB" id="A0AAF0UTQ3"/>